<protein>
    <submittedName>
        <fullName evidence="1">Uncharacterized protein</fullName>
    </submittedName>
</protein>
<dbReference type="EMBL" id="CP069024">
    <property type="protein sequence ID" value="QRC92361.1"/>
    <property type="molecule type" value="Genomic_DNA"/>
</dbReference>
<keyword evidence="2" id="KW-1185">Reference proteome</keyword>
<dbReference type="OrthoDB" id="3690919at2759"/>
<evidence type="ECO:0000313" key="1">
    <source>
        <dbReference type="EMBL" id="QRC92361.1"/>
    </source>
</evidence>
<accession>A0A7U2ET88</accession>
<name>A0A7U2ET88_PHANO</name>
<gene>
    <name evidence="1" type="ORF">JI435_024810</name>
</gene>
<evidence type="ECO:0000313" key="2">
    <source>
        <dbReference type="Proteomes" id="UP000663193"/>
    </source>
</evidence>
<dbReference type="Proteomes" id="UP000663193">
    <property type="component" value="Chromosome 2"/>
</dbReference>
<reference evidence="2" key="1">
    <citation type="journal article" date="2021" name="BMC Genomics">
        <title>Chromosome-level genome assembly and manually-curated proteome of model necrotroph Parastagonospora nodorum Sn15 reveals a genome-wide trove of candidate effector homologs, and redundancy of virulence-related functions within an accessory chromosome.</title>
        <authorList>
            <person name="Bertazzoni S."/>
            <person name="Jones D.A.B."/>
            <person name="Phan H.T."/>
            <person name="Tan K.-C."/>
            <person name="Hane J.K."/>
        </authorList>
    </citation>
    <scope>NUCLEOTIDE SEQUENCE [LARGE SCALE GENOMIC DNA]</scope>
    <source>
        <strain evidence="2">SN15 / ATCC MYA-4574 / FGSC 10173)</strain>
    </source>
</reference>
<proteinExistence type="predicted"/>
<organism evidence="1 2">
    <name type="scientific">Phaeosphaeria nodorum (strain SN15 / ATCC MYA-4574 / FGSC 10173)</name>
    <name type="common">Glume blotch fungus</name>
    <name type="synonym">Parastagonospora nodorum</name>
    <dbReference type="NCBI Taxonomy" id="321614"/>
    <lineage>
        <taxon>Eukaryota</taxon>
        <taxon>Fungi</taxon>
        <taxon>Dikarya</taxon>
        <taxon>Ascomycota</taxon>
        <taxon>Pezizomycotina</taxon>
        <taxon>Dothideomycetes</taxon>
        <taxon>Pleosporomycetidae</taxon>
        <taxon>Pleosporales</taxon>
        <taxon>Pleosporineae</taxon>
        <taxon>Phaeosphaeriaceae</taxon>
        <taxon>Parastagonospora</taxon>
    </lineage>
</organism>
<dbReference type="AlphaFoldDB" id="A0A7U2ET88"/>
<dbReference type="VEuPathDB" id="FungiDB:JI435_024810"/>
<sequence>MANQHRPYTVINPCATLIDGTGDDVSGMFHLLTCGHIIAVDDENRRCGRNCAQAVMWAVTHAFISNTDKKTSRVIKAHLPPLSPTQAHDTLYCETCSGIPIDRRQRMNPANPSEALRRCLALTRLVIQTAFGIDELQAGSLPCSPYFDPRQKDFDWCQVHRLRCGHEVCTAIVRPCASNCVDDSPCYIANLSDHERQSDAIMCQECVYRAELMFHRWARVGDTMESNRDSGHMIVDPQLTGDYGSGGDYKVRGQSISRNV</sequence>